<organism evidence="4 5">
    <name type="scientific">Paenibacillus silvestris</name>
    <dbReference type="NCBI Taxonomy" id="2606219"/>
    <lineage>
        <taxon>Bacteria</taxon>
        <taxon>Bacillati</taxon>
        <taxon>Bacillota</taxon>
        <taxon>Bacilli</taxon>
        <taxon>Bacillales</taxon>
        <taxon>Paenibacillaceae</taxon>
        <taxon>Paenibacillus</taxon>
    </lineage>
</organism>
<keyword evidence="4" id="KW-0378">Hydrolase</keyword>
<evidence type="ECO:0000313" key="4">
    <source>
        <dbReference type="EMBL" id="MZQ86940.1"/>
    </source>
</evidence>
<dbReference type="Gene3D" id="1.10.101.10">
    <property type="entry name" value="PGBD-like superfamily/PGBD"/>
    <property type="match status" value="1"/>
</dbReference>
<dbReference type="InterPro" id="IPR042047">
    <property type="entry name" value="SleB_dom1"/>
</dbReference>
<gene>
    <name evidence="4" type="ORF">GQF01_33000</name>
</gene>
<protein>
    <submittedName>
        <fullName evidence="4">Cell wall hydrolase</fullName>
    </submittedName>
</protein>
<evidence type="ECO:0000259" key="2">
    <source>
        <dbReference type="Pfam" id="PF01471"/>
    </source>
</evidence>
<accession>A0A6L8VCK7</accession>
<dbReference type="InterPro" id="IPR036366">
    <property type="entry name" value="PGBDSf"/>
</dbReference>
<feature type="domain" description="Cell wall hydrolase SleB" evidence="3">
    <location>
        <begin position="113"/>
        <end position="210"/>
    </location>
</feature>
<feature type="signal peptide" evidence="1">
    <location>
        <begin position="1"/>
        <end position="25"/>
    </location>
</feature>
<evidence type="ECO:0000256" key="1">
    <source>
        <dbReference type="SAM" id="SignalP"/>
    </source>
</evidence>
<dbReference type="SUPFAM" id="SSF47090">
    <property type="entry name" value="PGBD-like"/>
    <property type="match status" value="1"/>
</dbReference>
<dbReference type="Proteomes" id="UP000481087">
    <property type="component" value="Unassembled WGS sequence"/>
</dbReference>
<feature type="chain" id="PRO_5026828063" evidence="1">
    <location>
        <begin position="26"/>
        <end position="212"/>
    </location>
</feature>
<dbReference type="Gene3D" id="1.10.10.2520">
    <property type="entry name" value="Cell wall hydrolase SleB, domain 1"/>
    <property type="match status" value="1"/>
</dbReference>
<evidence type="ECO:0000259" key="3">
    <source>
        <dbReference type="Pfam" id="PF07486"/>
    </source>
</evidence>
<comment type="caution">
    <text evidence="4">The sequence shown here is derived from an EMBL/GenBank/DDBJ whole genome shotgun (WGS) entry which is preliminary data.</text>
</comment>
<dbReference type="Pfam" id="PF01471">
    <property type="entry name" value="PG_binding_1"/>
    <property type="match status" value="1"/>
</dbReference>
<proteinExistence type="predicted"/>
<feature type="domain" description="Peptidoglycan binding-like" evidence="2">
    <location>
        <begin position="34"/>
        <end position="89"/>
    </location>
</feature>
<dbReference type="EMBL" id="WTUZ01000040">
    <property type="protein sequence ID" value="MZQ86940.1"/>
    <property type="molecule type" value="Genomic_DNA"/>
</dbReference>
<dbReference type="InterPro" id="IPR036365">
    <property type="entry name" value="PGBD-like_sf"/>
</dbReference>
<keyword evidence="5" id="KW-1185">Reference proteome</keyword>
<sequence>MKKKVQALICVCSLGIMGIAAPVSAQSLSQGAQSDQVLDLQERLSALGYFHAGITGYYGSQTKSAVKKFQSSYGLTADGEADSQTLSKLKKTISPKQSVLDELARIIHSEARGESFEGQVAVGAVVLNRVQSEQFPDSITEVIHQPGQFSSIDDGQFALKPNETAYRAAIAALNGADPTTGALYFYNPVIAKAAWSKKRMTKITIGNHAFTV</sequence>
<dbReference type="RefSeq" id="WP_161411449.1">
    <property type="nucleotide sequence ID" value="NZ_WTUZ01000040.1"/>
</dbReference>
<dbReference type="GO" id="GO:0016787">
    <property type="term" value="F:hydrolase activity"/>
    <property type="evidence" value="ECO:0007669"/>
    <property type="project" value="UniProtKB-KW"/>
</dbReference>
<dbReference type="Pfam" id="PF07486">
    <property type="entry name" value="Hydrolase_2"/>
    <property type="match status" value="1"/>
</dbReference>
<name>A0A6L8VCK7_9BACL</name>
<dbReference type="AlphaFoldDB" id="A0A6L8VCK7"/>
<reference evidence="4 5" key="1">
    <citation type="submission" date="2019-12" db="EMBL/GenBank/DDBJ databases">
        <title>Paenibacillus sp. nov. sp. isolated from soil.</title>
        <authorList>
            <person name="Kim J."/>
            <person name="Jeong S.E."/>
            <person name="Jung H.S."/>
            <person name="Jeon C.O."/>
        </authorList>
    </citation>
    <scope>NUCLEOTIDE SEQUENCE [LARGE SCALE GENOMIC DNA]</scope>
    <source>
        <strain evidence="4 5">5J-6</strain>
    </source>
</reference>
<evidence type="ECO:0000313" key="5">
    <source>
        <dbReference type="Proteomes" id="UP000481087"/>
    </source>
</evidence>
<dbReference type="Gene3D" id="6.20.240.60">
    <property type="match status" value="1"/>
</dbReference>
<dbReference type="InterPro" id="IPR011105">
    <property type="entry name" value="Cell_wall_hydrolase_SleB"/>
</dbReference>
<dbReference type="InterPro" id="IPR002477">
    <property type="entry name" value="Peptidoglycan-bd-like"/>
</dbReference>
<keyword evidence="1" id="KW-0732">Signal</keyword>